<feature type="compositionally biased region" description="Low complexity" evidence="4">
    <location>
        <begin position="62"/>
        <end position="103"/>
    </location>
</feature>
<feature type="compositionally biased region" description="Polar residues" evidence="4">
    <location>
        <begin position="1580"/>
        <end position="1593"/>
    </location>
</feature>
<feature type="region of interest" description="Disordered" evidence="4">
    <location>
        <begin position="2696"/>
        <end position="2725"/>
    </location>
</feature>
<dbReference type="Gene3D" id="1.10.840.10">
    <property type="entry name" value="Ras guanine-nucleotide exchange factors catalytic domain"/>
    <property type="match status" value="1"/>
</dbReference>
<comment type="caution">
    <text evidence="8">The sequence shown here is derived from an EMBL/GenBank/DDBJ whole genome shotgun (WGS) entry which is preliminary data.</text>
</comment>
<feature type="compositionally biased region" description="Polar residues" evidence="4">
    <location>
        <begin position="885"/>
        <end position="900"/>
    </location>
</feature>
<sequence>MALGNDRPRDEPAKSKSRTLTSLGQSLRRGLTTKRSNKGPSSSQQQSADATTADGECSADRSTAPVTTTTATATEPTSATAAPPATVTTTTSSSSTLHTSSFAKTSAYTPSPLSRGAAASQTGAVGGYSSVSSSSTASLGLGGSDSLYGNAARSHRIASASGASSVVIGAATAATGAFRKTLYGSMGLTSLSKNGMNNSSPSLVPAPSKSSAHAGSISLPKVAANASVAAAAANGGSNNSGNNNPDSSLHSGRKGPPPPDHPGGHGAAAAAAPIRDYSFAIAGNPGSSSSVAASAANNAQSARSSAGASITAVKEGYLSKKTDINPSTSLASALSRGWKVYRVVLKGAKIFFYKPPSESELRAMFPEEIAAATNETAGGYFRASMSTAAHYDEGNSGNNGGGGGVGGNGTGFPMAPGEMEAGSRAIIFEPGVHDGEITAPLCERYLFGECFTEVDLRSLKFKRYVCVLIFDDTIVVLKRRWVRQGLASSFFGAVSNKMRFGKGSSRGKSQQLTDNSSLVSAELGIQGKGYFTKWKYHSSYPLTNVEAIEAASSRFSVSHAPGVLGHLTRESQAGSGRVSLYSIGNSSVSSVMTRTSTVSKDYSGALSSGLVPGFQIFVGGKERVARMFVATTSDAKNNWLSRFAAAKASFARKLRQRPRENTTAARRYNGGNVETARRTTPLAGKDAAADVINPEDKGKPQKDVRTRMFWGTQRHPELVVVPRDPKAALDTTAGDSNGGEDMVVLGGSKSALVHEMIFCTTEPATSRGSSTSVPFSRQLVGTYRTFMDTGDLLRELQRYSELVLPEIDDYARIMGNLRAIITDLATLYSTVYDAEQIDILRAVVAKTIAADPATDSTVVSALTNVIDRMVPLAPPHVATDDASARPSQHTPGTMDSAQLKSPMSTLTSYEIIGLPLTPLDAPSSMASPRPTDGIGGMPLRGRSRTHHGEAEISIPQIPTVPELIRVEITGLSPTLLLRVSPAEFAHQLYLFHKSQLAEFDPKQARLYLPMLEDDARRNGANNAAQQPVSSLLTVGMAGQGAASEADHSPMAPQATSMTLTTAIAMNAAAAVSAGGSGRVVGSNSAWASAMGGGDATTAGDSSSERLLEVQRQLMVFTQSEPHFITRMVHHHLLVELPLNRPARRSALLQHWVRIGEECRIIGDAVSWAAIAMAVTMAPIARLRETWHGVALAWKDLIVTEWVPLLVKYGIYETDIDTPSDELAVDSHKPLIVRPQGRSGASTPSSALGYSYTPIPYYGTIRISVNRQGRRFKRRYEPVIAAANGGDAAGDKVLFAHYGHMYKVAQEAVNGISNIVVERARTSIMRSRASSVSLASKFRETTSILSQQSTSQQQQQAQQQQQQSCSSSMRRESTQAQLAGILDPSMMGHPYLQAYLKSLALNPLKIGDEVVESDVAEYDLRYLLSISLQCEPSVADQYQQHLLQDSGEEADDEGGLSRSSMLSALRQAPGSILPLVCPETVPSTNILQWITPAARTPVPPVPAHVAGRASMASGRAGTFSHGVSSPVPVSDGGGSKHISASGQRQTSQGNSGSEFLTEQAQSAVSESAGGEGRGLQHKRSQSFPTNAASSSQGLHGSGEASEDLTGADPSSLAAAAAADAGGRAEQQMSDAARSDAIYAGATVYAANGDLSLRVLRVQYVHARDSSSGSMAAAAHPLRFVVEVQGGTLGVLLDLLISGIEHHSASVTNDKGVRIQLPGGTAPALLFNRDVFQRTFMASFRHFCLGVEVVDAMRRALAALEDGGSQSASNKVSGFGTLLDVCENWLGHHFSDFHDSTALRESMAEFLAHLSSTVRQAQLGTASSELSGRAGLLLPELIAQLLAPSGFTALDKVLERRLAYAINRERRTSNASQMDVTMQSPLSLVSVADPDTMLEALNRLAQTHFARCSFNDWLVAFSLLEAQTHIPLPWYPKKRVAHVPTEDDMIVSDIYQVLEQTHRVRGGASQAHGASGVAGGGVGMGGMSIGGIGGVASATAETALVRTMPHSIQAMLELHRTIRGWVIRQIVDPAISMAQRVARIQRFLAVVRLCRRDSHLSSSRVFGNLLNSYMREAGMIPDRQPSYRAGSIKAYGSGVGSRAAGETSGGRRGKRKGAQTQVKYVPAFVERAVASALVSPESRQFVRAWNDVASDNGTKLDTLEAVLRGAREWPAPDSAPTTPTLAGDSGAAPASELPAGSGRAPMQRSRSNPTIAEGLDITEDSMARADCFVPCLGWLLENMISLCYDTPDTLVGDSRLVNLAKRHRVFIMLCVCDQLATRCQEAFALPTRIRIDLTQISTWVTQTPLHIAEIRSTSIAEATAAAYADMASTASAGSSSPTEAGAAAPAASFGVDRPFSFAMPPTHSNSAAGFARAADTISPIRHHGHAGNFAKRSIANLRGANSSSATASASGGGGGAAAGATSYSRKSSTAASTGGADFGVNQMAFGSPPAPVPRSLAFADGPNVMPLVPANQSPTGQGGAGAIAYMRPFSRLVTDEVEKVRQEIRERERLERELRDREQAIERQKNERTKILKRQLKEQQQRRAKNEPLLKMANLMNKVSGIGVRESSIDGSSGALLPGSKGLLSSYGGPPLAHHHAASSSSAEENRLSSASSTMRPRGPALPNAKPANVINLINSTITVEQGYTKRDFVFRIVTEEGGQYLLQAPDGDQMDDWIAAMRDAATEAAARRLTLFVEEAKKRSNGDGPQPHSMSTGADPSDASSPSQLQQLNQQRLMGGNSGSDTTRSRFTAFLGGGSSAFGGFGMGSSHHAPPVPSRGALSALQQQQQQQQQSRDLAASNVDPKSFGIDLARLMPDPKVVPMIVEKCLTEIELRGLEEVGIYRVSGAAADVSRLRQLFNADPDAIDLSSDEFYDINVVSGVMKQFLRELPEPLMTYSLYEGYINAASIDDYDERLWAIKDLVQALPVPNYTVLKRLVEHLERVTDYEEVNHMYGTNLALVFGPSLLRPPPGSSSFALAMSNLGHAQSVIKNLILQYHWIFNVEEEAEPIEEDSELAASASETTQEAGGDEQVDEQSDAPVVEVTLLPVSSKRDSMAQQPLSPNAQADMDQLAMAVNKLTV</sequence>
<organism evidence="8 9">
    <name type="scientific">Coemansia aciculifera</name>
    <dbReference type="NCBI Taxonomy" id="417176"/>
    <lineage>
        <taxon>Eukaryota</taxon>
        <taxon>Fungi</taxon>
        <taxon>Fungi incertae sedis</taxon>
        <taxon>Zoopagomycota</taxon>
        <taxon>Kickxellomycotina</taxon>
        <taxon>Kickxellomycetes</taxon>
        <taxon>Kickxellales</taxon>
        <taxon>Kickxellaceae</taxon>
        <taxon>Coemansia</taxon>
    </lineage>
</organism>
<reference evidence="8" key="1">
    <citation type="submission" date="2022-07" db="EMBL/GenBank/DDBJ databases">
        <title>Phylogenomic reconstructions and comparative analyses of Kickxellomycotina fungi.</title>
        <authorList>
            <person name="Reynolds N.K."/>
            <person name="Stajich J.E."/>
            <person name="Barry K."/>
            <person name="Grigoriev I.V."/>
            <person name="Crous P."/>
            <person name="Smith M.E."/>
        </authorList>
    </citation>
    <scope>NUCLEOTIDE SEQUENCE</scope>
    <source>
        <strain evidence="8">RSA 476</strain>
    </source>
</reference>
<feature type="domain" description="PH" evidence="5">
    <location>
        <begin position="2646"/>
        <end position="2681"/>
    </location>
</feature>
<feature type="compositionally biased region" description="Low complexity" evidence="4">
    <location>
        <begin position="233"/>
        <end position="244"/>
    </location>
</feature>
<accession>A0A9W8M7F1</accession>
<keyword evidence="2" id="KW-0344">Guanine-nucleotide releasing factor</keyword>
<evidence type="ECO:0000259" key="7">
    <source>
        <dbReference type="PROSITE" id="PS50238"/>
    </source>
</evidence>
<dbReference type="InterPro" id="IPR036964">
    <property type="entry name" value="RASGEF_cat_dom_sf"/>
</dbReference>
<dbReference type="PANTHER" id="PTHR23176">
    <property type="entry name" value="RHO/RAC/CDC GTPASE-ACTIVATING PROTEIN"/>
    <property type="match status" value="1"/>
</dbReference>
<evidence type="ECO:0000313" key="8">
    <source>
        <dbReference type="EMBL" id="KAJ2865438.1"/>
    </source>
</evidence>
<dbReference type="InterPro" id="IPR000651">
    <property type="entry name" value="Ras-like_Gua-exchang_fac_N"/>
</dbReference>
<dbReference type="InterPro" id="IPR000198">
    <property type="entry name" value="RhoGAP_dom"/>
</dbReference>
<dbReference type="SUPFAM" id="SSF50729">
    <property type="entry name" value="PH domain-like"/>
    <property type="match status" value="2"/>
</dbReference>
<evidence type="ECO:0000259" key="5">
    <source>
        <dbReference type="PROSITE" id="PS50003"/>
    </source>
</evidence>
<dbReference type="PROSITE" id="PS50003">
    <property type="entry name" value="PH_DOMAIN"/>
    <property type="match status" value="1"/>
</dbReference>
<feature type="region of interest" description="Disordered" evidence="4">
    <location>
        <begin position="2165"/>
        <end position="2207"/>
    </location>
</feature>
<dbReference type="InterPro" id="IPR008936">
    <property type="entry name" value="Rho_GTPase_activation_prot"/>
</dbReference>
<feature type="region of interest" description="Disordered" evidence="4">
    <location>
        <begin position="2585"/>
        <end position="2624"/>
    </location>
</feature>
<dbReference type="Proteomes" id="UP001140074">
    <property type="component" value="Unassembled WGS sequence"/>
</dbReference>
<evidence type="ECO:0000256" key="4">
    <source>
        <dbReference type="SAM" id="MobiDB-lite"/>
    </source>
</evidence>
<evidence type="ECO:0000259" key="6">
    <source>
        <dbReference type="PROSITE" id="PS50212"/>
    </source>
</evidence>
<proteinExistence type="predicted"/>
<dbReference type="Gene3D" id="1.10.555.10">
    <property type="entry name" value="Rho GTPase activation protein"/>
    <property type="match status" value="1"/>
</dbReference>
<feature type="region of interest" description="Disordered" evidence="4">
    <location>
        <begin position="2760"/>
        <end position="2797"/>
    </location>
</feature>
<dbReference type="GO" id="GO:0007264">
    <property type="term" value="P:small GTPase-mediated signal transduction"/>
    <property type="evidence" value="ECO:0007669"/>
    <property type="project" value="InterPro"/>
</dbReference>
<dbReference type="InterPro" id="IPR011993">
    <property type="entry name" value="PH-like_dom_sf"/>
</dbReference>
<feature type="coiled-coil region" evidence="3">
    <location>
        <begin position="2491"/>
        <end position="2540"/>
    </location>
</feature>
<feature type="compositionally biased region" description="Polar residues" evidence="4">
    <location>
        <begin position="3052"/>
        <end position="3061"/>
    </location>
</feature>
<feature type="compositionally biased region" description="Acidic residues" evidence="4">
    <location>
        <begin position="3024"/>
        <end position="3033"/>
    </location>
</feature>
<dbReference type="InterPro" id="IPR023578">
    <property type="entry name" value="Ras_GEF_dom_sf"/>
</dbReference>
<dbReference type="Gene3D" id="2.30.29.30">
    <property type="entry name" value="Pleckstrin-homology domain (PH domain)/Phosphotyrosine-binding domain (PTB)"/>
    <property type="match status" value="2"/>
</dbReference>
<feature type="compositionally biased region" description="Low complexity" evidence="4">
    <location>
        <begin position="3012"/>
        <end position="3023"/>
    </location>
</feature>
<feature type="domain" description="N-terminal Ras-GEF" evidence="6">
    <location>
        <begin position="1678"/>
        <end position="1829"/>
    </location>
</feature>
<evidence type="ECO:0008006" key="10">
    <source>
        <dbReference type="Google" id="ProtNLM"/>
    </source>
</evidence>
<feature type="region of interest" description="Disordered" evidence="4">
    <location>
        <begin position="233"/>
        <end position="269"/>
    </location>
</feature>
<feature type="region of interest" description="Disordered" evidence="4">
    <location>
        <begin position="2090"/>
        <end position="2114"/>
    </location>
</feature>
<dbReference type="Pfam" id="PF00169">
    <property type="entry name" value="PH"/>
    <property type="match status" value="1"/>
</dbReference>
<gene>
    <name evidence="8" type="ORF">GGH94_002207</name>
</gene>
<protein>
    <recommendedName>
        <fullName evidence="10">Ras GEF</fullName>
    </recommendedName>
</protein>
<dbReference type="SUPFAM" id="SSF48366">
    <property type="entry name" value="Ras GEF"/>
    <property type="match status" value="2"/>
</dbReference>
<feature type="region of interest" description="Disordered" evidence="4">
    <location>
        <begin position="876"/>
        <end position="900"/>
    </location>
</feature>
<feature type="compositionally biased region" description="Polar residues" evidence="4">
    <location>
        <begin position="2707"/>
        <end position="2722"/>
    </location>
</feature>
<evidence type="ECO:0000256" key="3">
    <source>
        <dbReference type="SAM" id="Coils"/>
    </source>
</evidence>
<feature type="compositionally biased region" description="Low complexity" evidence="4">
    <location>
        <begin position="1345"/>
        <end position="1367"/>
    </location>
</feature>
<evidence type="ECO:0000256" key="1">
    <source>
        <dbReference type="ARBA" id="ARBA00022468"/>
    </source>
</evidence>
<dbReference type="Pfam" id="PF00620">
    <property type="entry name" value="RhoGAP"/>
    <property type="match status" value="1"/>
</dbReference>
<dbReference type="SUPFAM" id="SSF48350">
    <property type="entry name" value="GTPase activation domain, GAP"/>
    <property type="match status" value="1"/>
</dbReference>
<dbReference type="InterPro" id="IPR001849">
    <property type="entry name" value="PH_domain"/>
</dbReference>
<dbReference type="PANTHER" id="PTHR23176:SF129">
    <property type="entry name" value="RHO GTPASE ACTIVATING PROTEIN AT 16F, ISOFORM E-RELATED"/>
    <property type="match status" value="1"/>
</dbReference>
<dbReference type="GO" id="GO:0005737">
    <property type="term" value="C:cytoplasm"/>
    <property type="evidence" value="ECO:0007669"/>
    <property type="project" value="TreeGrafter"/>
</dbReference>
<feature type="region of interest" description="Disordered" evidence="4">
    <location>
        <begin position="1344"/>
        <end position="1369"/>
    </location>
</feature>
<feature type="region of interest" description="Disordered" evidence="4">
    <location>
        <begin position="1511"/>
        <end position="1618"/>
    </location>
</feature>
<dbReference type="GO" id="GO:0005096">
    <property type="term" value="F:GTPase activator activity"/>
    <property type="evidence" value="ECO:0007669"/>
    <property type="project" value="UniProtKB-KW"/>
</dbReference>
<feature type="compositionally biased region" description="Polar residues" evidence="4">
    <location>
        <begin position="1537"/>
        <end position="1564"/>
    </location>
</feature>
<dbReference type="Pfam" id="PF00617">
    <property type="entry name" value="RasGEF"/>
    <property type="match status" value="1"/>
</dbReference>
<feature type="region of interest" description="Disordered" evidence="4">
    <location>
        <begin position="3007"/>
        <end position="3065"/>
    </location>
</feature>
<feature type="region of interest" description="Disordered" evidence="4">
    <location>
        <begin position="1"/>
        <end position="127"/>
    </location>
</feature>
<dbReference type="InterPro" id="IPR001895">
    <property type="entry name" value="RASGEF_cat_dom"/>
</dbReference>
<dbReference type="GO" id="GO:0005085">
    <property type="term" value="F:guanyl-nucleotide exchange factor activity"/>
    <property type="evidence" value="ECO:0007669"/>
    <property type="project" value="UniProtKB-KW"/>
</dbReference>
<feature type="compositionally biased region" description="Low complexity" evidence="4">
    <location>
        <begin position="2596"/>
        <end position="2611"/>
    </location>
</feature>
<dbReference type="EMBL" id="JANBUY010000059">
    <property type="protein sequence ID" value="KAJ2865438.1"/>
    <property type="molecule type" value="Genomic_DNA"/>
</dbReference>
<keyword evidence="3" id="KW-0175">Coiled coil</keyword>
<feature type="region of interest" description="Disordered" evidence="4">
    <location>
        <begin position="654"/>
        <end position="673"/>
    </location>
</feature>
<keyword evidence="1" id="KW-0343">GTPase activation</keyword>
<feature type="compositionally biased region" description="Basic and acidic residues" evidence="4">
    <location>
        <begin position="1"/>
        <end position="14"/>
    </location>
</feature>
<feature type="compositionally biased region" description="Low complexity" evidence="4">
    <location>
        <begin position="1511"/>
        <end position="1529"/>
    </location>
</feature>
<name>A0A9W8M7F1_9FUNG</name>
<keyword evidence="9" id="KW-1185">Reference proteome</keyword>
<dbReference type="SMART" id="SM00324">
    <property type="entry name" value="RhoGAP"/>
    <property type="match status" value="1"/>
</dbReference>
<dbReference type="InterPro" id="IPR050729">
    <property type="entry name" value="Rho-GAP"/>
</dbReference>
<feature type="region of interest" description="Disordered" evidence="4">
    <location>
        <begin position="2400"/>
        <end position="2419"/>
    </location>
</feature>
<dbReference type="Gene3D" id="1.20.870.10">
    <property type="entry name" value="Son of sevenless (SoS) protein Chain: S domain 1"/>
    <property type="match status" value="1"/>
</dbReference>
<feature type="compositionally biased region" description="Low complexity" evidence="4">
    <location>
        <begin position="41"/>
        <end position="54"/>
    </location>
</feature>
<evidence type="ECO:0000256" key="2">
    <source>
        <dbReference type="PROSITE-ProRule" id="PRU00135"/>
    </source>
</evidence>
<dbReference type="PROSITE" id="PS50212">
    <property type="entry name" value="RASGEF_NTER"/>
    <property type="match status" value="1"/>
</dbReference>
<feature type="domain" description="Rho-GAP" evidence="7">
    <location>
        <begin position="2805"/>
        <end position="2997"/>
    </location>
</feature>
<dbReference type="PROSITE" id="PS50238">
    <property type="entry name" value="RHOGAP"/>
    <property type="match status" value="1"/>
</dbReference>
<dbReference type="SMART" id="SM00233">
    <property type="entry name" value="PH"/>
    <property type="match status" value="2"/>
</dbReference>
<evidence type="ECO:0000313" key="9">
    <source>
        <dbReference type="Proteomes" id="UP001140074"/>
    </source>
</evidence>